<evidence type="ECO:0000313" key="4">
    <source>
        <dbReference type="Proteomes" id="UP000575397"/>
    </source>
</evidence>
<sequence>MPTRKRGRRQTPRKEWQPLNMERLASMPRTVQRRGVDYTVSRISGSEKTYICPGCNHPIAPGTPHIVAWATDSGYAPFGLDTGVGARRHWHTRCWGL</sequence>
<dbReference type="Proteomes" id="UP001209486">
    <property type="component" value="Unassembled WGS sequence"/>
</dbReference>
<organism evidence="3 4">
    <name type="scientific">Mobiluncus mulieris</name>
    <dbReference type="NCBI Taxonomy" id="2052"/>
    <lineage>
        <taxon>Bacteria</taxon>
        <taxon>Bacillati</taxon>
        <taxon>Actinomycetota</taxon>
        <taxon>Actinomycetes</taxon>
        <taxon>Actinomycetales</taxon>
        <taxon>Actinomycetaceae</taxon>
        <taxon>Mobiluncus</taxon>
    </lineage>
</organism>
<gene>
    <name evidence="1" type="ORF">FYZ43_05450</name>
    <name evidence="3" type="ORF">HHJ77_10065</name>
    <name evidence="2" type="ORF">HHJ78_09635</name>
</gene>
<evidence type="ECO:0000313" key="3">
    <source>
        <dbReference type="EMBL" id="NMX04246.1"/>
    </source>
</evidence>
<comment type="caution">
    <text evidence="3">The sequence shown here is derived from an EMBL/GenBank/DDBJ whole genome shotgun (WGS) entry which is preliminary data.</text>
</comment>
<name>A0A7Y0U4E8_9ACTO</name>
<dbReference type="EMBL" id="VSZY01000006">
    <property type="protein sequence ID" value="MCU9968856.1"/>
    <property type="molecule type" value="Genomic_DNA"/>
</dbReference>
<reference evidence="1 6" key="1">
    <citation type="submission" date="2019-08" db="EMBL/GenBank/DDBJ databases">
        <title>Comparison of rpoB and gyrB Sequences from Mobiluncus Species and Development of a Multiplex PCR Method for Clinical Detection of Mobiluncus curtisii and Mobiluncus mulieris.</title>
        <authorList>
            <person name="Yang L."/>
            <person name="Shen Y."/>
            <person name="Xu G."/>
            <person name="Shu L.-B."/>
            <person name="Hu J."/>
            <person name="Zhang R."/>
            <person name="Wang Y."/>
            <person name="Zhou H.-W."/>
            <person name="Zhang X."/>
        </authorList>
    </citation>
    <scope>NUCLEOTIDE SEQUENCE [LARGE SCALE GENOMIC DNA]</scope>
    <source>
        <strain evidence="1 6">M26</strain>
    </source>
</reference>
<dbReference type="AlphaFoldDB" id="A0A7Y0U4E8"/>
<evidence type="ECO:0000313" key="1">
    <source>
        <dbReference type="EMBL" id="MCU9968856.1"/>
    </source>
</evidence>
<dbReference type="EMBL" id="JABCUS010000027">
    <property type="protein sequence ID" value="NMX04246.1"/>
    <property type="molecule type" value="Genomic_DNA"/>
</dbReference>
<evidence type="ECO:0000313" key="5">
    <source>
        <dbReference type="Proteomes" id="UP000578252"/>
    </source>
</evidence>
<evidence type="ECO:0000313" key="2">
    <source>
        <dbReference type="EMBL" id="NMW65761.1"/>
    </source>
</evidence>
<accession>A0A7Y0U4E8</accession>
<reference evidence="4 5" key="2">
    <citation type="submission" date="2020-04" db="EMBL/GenBank/DDBJ databases">
        <title>Antimicrobial susceptibility and clonality of vaginal-derived multi-drug resistant Mobiluncus isolates in China.</title>
        <authorList>
            <person name="Zhang X."/>
        </authorList>
    </citation>
    <scope>NUCLEOTIDE SEQUENCE [LARGE SCALE GENOMIC DNA]</scope>
    <source>
        <strain evidence="3 4">12</strain>
        <strain evidence="2 5">13</strain>
    </source>
</reference>
<dbReference type="Proteomes" id="UP000575397">
    <property type="component" value="Unassembled WGS sequence"/>
</dbReference>
<dbReference type="RefSeq" id="WP_004015351.1">
    <property type="nucleotide sequence ID" value="NZ_CAMPUA010000020.1"/>
</dbReference>
<dbReference type="OrthoDB" id="3381577at2"/>
<dbReference type="EMBL" id="JABCUR010000009">
    <property type="protein sequence ID" value="NMW65761.1"/>
    <property type="molecule type" value="Genomic_DNA"/>
</dbReference>
<dbReference type="Proteomes" id="UP000578252">
    <property type="component" value="Unassembled WGS sequence"/>
</dbReference>
<evidence type="ECO:0000313" key="6">
    <source>
        <dbReference type="Proteomes" id="UP001209486"/>
    </source>
</evidence>
<protein>
    <submittedName>
        <fullName evidence="3">ATP/GTP-binding protein</fullName>
    </submittedName>
</protein>
<proteinExistence type="predicted"/>